<keyword evidence="2" id="KW-1185">Reference proteome</keyword>
<dbReference type="RefSeq" id="WP_381806295.1">
    <property type="nucleotide sequence ID" value="NZ_JBHYTS010000022.1"/>
</dbReference>
<gene>
    <name evidence="1" type="ORF">ACFW88_16215</name>
</gene>
<organism evidence="1 2">
    <name type="scientific">Streptomyces anandii</name>
    <dbReference type="NCBI Taxonomy" id="285454"/>
    <lineage>
        <taxon>Bacteria</taxon>
        <taxon>Bacillati</taxon>
        <taxon>Actinomycetota</taxon>
        <taxon>Actinomycetes</taxon>
        <taxon>Kitasatosporales</taxon>
        <taxon>Streptomycetaceae</taxon>
        <taxon>Streptomyces</taxon>
    </lineage>
</organism>
<accession>A0ABW6H606</accession>
<sequence length="170" mass="19446">MSLPVVALIVSGASAAFTFCNMFLSYKGYKRARPKVEMEVSKSGLSGSTFYLSGRRPFTIWLNNTSVTAVAPRRLLVELKPNRWSRFRVYGQTVMQAEQLPAIPAMGETEFRFEVESKLLDALHDQGYHLFRLAVELPRRRRLRTRWWKVPKSPARPTGPVPVQLSFDDL</sequence>
<proteinExistence type="predicted"/>
<name>A0ABW6H606_9ACTN</name>
<evidence type="ECO:0000313" key="1">
    <source>
        <dbReference type="EMBL" id="MFE1752054.1"/>
    </source>
</evidence>
<evidence type="ECO:0000313" key="2">
    <source>
        <dbReference type="Proteomes" id="UP001599756"/>
    </source>
</evidence>
<dbReference type="EMBL" id="JBHYTS010000022">
    <property type="protein sequence ID" value="MFE1752054.1"/>
    <property type="molecule type" value="Genomic_DNA"/>
</dbReference>
<reference evidence="1 2" key="1">
    <citation type="submission" date="2024-09" db="EMBL/GenBank/DDBJ databases">
        <title>The Natural Products Discovery Center: Release of the First 8490 Sequenced Strains for Exploring Actinobacteria Biosynthetic Diversity.</title>
        <authorList>
            <person name="Kalkreuter E."/>
            <person name="Kautsar S.A."/>
            <person name="Yang D."/>
            <person name="Bader C.D."/>
            <person name="Teijaro C.N."/>
            <person name="Fluegel L."/>
            <person name="Davis C.M."/>
            <person name="Simpson J.R."/>
            <person name="Lauterbach L."/>
            <person name="Steele A.D."/>
            <person name="Gui C."/>
            <person name="Meng S."/>
            <person name="Li G."/>
            <person name="Viehrig K."/>
            <person name="Ye F."/>
            <person name="Su P."/>
            <person name="Kiefer A.F."/>
            <person name="Nichols A."/>
            <person name="Cepeda A.J."/>
            <person name="Yan W."/>
            <person name="Fan B."/>
            <person name="Jiang Y."/>
            <person name="Adhikari A."/>
            <person name="Zheng C.-J."/>
            <person name="Schuster L."/>
            <person name="Cowan T.M."/>
            <person name="Smanski M.J."/>
            <person name="Chevrette M.G."/>
            <person name="De Carvalho L.P.S."/>
            <person name="Shen B."/>
        </authorList>
    </citation>
    <scope>NUCLEOTIDE SEQUENCE [LARGE SCALE GENOMIC DNA]</scope>
    <source>
        <strain evidence="1 2">NPDC059500</strain>
    </source>
</reference>
<comment type="caution">
    <text evidence="1">The sequence shown here is derived from an EMBL/GenBank/DDBJ whole genome shotgun (WGS) entry which is preliminary data.</text>
</comment>
<dbReference type="Proteomes" id="UP001599756">
    <property type="component" value="Unassembled WGS sequence"/>
</dbReference>
<protein>
    <submittedName>
        <fullName evidence="1">Uncharacterized protein</fullName>
    </submittedName>
</protein>